<evidence type="ECO:0000259" key="1">
    <source>
        <dbReference type="PROSITE" id="PS51704"/>
    </source>
</evidence>
<dbReference type="PROSITE" id="PS51704">
    <property type="entry name" value="GP_PDE"/>
    <property type="match status" value="1"/>
</dbReference>
<comment type="caution">
    <text evidence="2">The sequence shown here is derived from an EMBL/GenBank/DDBJ whole genome shotgun (WGS) entry which is preliminary data.</text>
</comment>
<reference evidence="2 3" key="1">
    <citation type="journal article" date="2016" name="Nat. Commun.">
        <title>Thousands of microbial genomes shed light on interconnected biogeochemical processes in an aquifer system.</title>
        <authorList>
            <person name="Anantharaman K."/>
            <person name="Brown C.T."/>
            <person name="Hug L.A."/>
            <person name="Sharon I."/>
            <person name="Castelle C.J."/>
            <person name="Probst A.J."/>
            <person name="Thomas B.C."/>
            <person name="Singh A."/>
            <person name="Wilkins M.J."/>
            <person name="Karaoz U."/>
            <person name="Brodie E.L."/>
            <person name="Williams K.H."/>
            <person name="Hubbard S.S."/>
            <person name="Banfield J.F."/>
        </authorList>
    </citation>
    <scope>NUCLEOTIDE SEQUENCE [LARGE SCALE GENOMIC DNA]</scope>
</reference>
<dbReference type="PANTHER" id="PTHR46211:SF14">
    <property type="entry name" value="GLYCEROPHOSPHODIESTER PHOSPHODIESTERASE"/>
    <property type="match status" value="1"/>
</dbReference>
<proteinExistence type="predicted"/>
<name>A0A1G2S7U9_9BACT</name>
<dbReference type="InterPro" id="IPR017946">
    <property type="entry name" value="PLC-like_Pdiesterase_TIM-brl"/>
</dbReference>
<dbReference type="Gene3D" id="3.20.20.190">
    <property type="entry name" value="Phosphatidylinositol (PI) phosphodiesterase"/>
    <property type="match status" value="1"/>
</dbReference>
<evidence type="ECO:0000313" key="3">
    <source>
        <dbReference type="Proteomes" id="UP000179118"/>
    </source>
</evidence>
<sequence length="210" mass="24221">MKIFAHRGWAEGEGENTLLAFKKSVKERVDGVEFDVRYGVDGKSVVVSHDRVDGDSPLALDDALQYLRSSNLELLIELKEYSDDFFVLITQHLRRYNLVGKTTIFAFPGIAELFPWTLRHDIRLGIIAPYPKDIKKYVEKHKPNTVLLGWGNNKERLIFKIFWKFFSLGNIFLKYPSIKFIVGVAYREKDRHWLSKHAGIYGATADMPLS</sequence>
<protein>
    <recommendedName>
        <fullName evidence="1">GP-PDE domain-containing protein</fullName>
    </recommendedName>
</protein>
<dbReference type="EMBL" id="MHUT01000014">
    <property type="protein sequence ID" value="OHA80788.1"/>
    <property type="molecule type" value="Genomic_DNA"/>
</dbReference>
<dbReference type="SUPFAM" id="SSF51695">
    <property type="entry name" value="PLC-like phosphodiesterases"/>
    <property type="match status" value="1"/>
</dbReference>
<dbReference type="Proteomes" id="UP000179118">
    <property type="component" value="Unassembled WGS sequence"/>
</dbReference>
<dbReference type="CDD" id="cd08556">
    <property type="entry name" value="GDPD"/>
    <property type="match status" value="1"/>
</dbReference>
<dbReference type="GO" id="GO:0008081">
    <property type="term" value="F:phosphoric diester hydrolase activity"/>
    <property type="evidence" value="ECO:0007669"/>
    <property type="project" value="InterPro"/>
</dbReference>
<dbReference type="PANTHER" id="PTHR46211">
    <property type="entry name" value="GLYCEROPHOSPHORYL DIESTER PHOSPHODIESTERASE"/>
    <property type="match status" value="1"/>
</dbReference>
<accession>A0A1G2S7U9</accession>
<dbReference type="AlphaFoldDB" id="A0A1G2S7U9"/>
<feature type="domain" description="GP-PDE" evidence="1">
    <location>
        <begin position="1"/>
        <end position="210"/>
    </location>
</feature>
<evidence type="ECO:0000313" key="2">
    <source>
        <dbReference type="EMBL" id="OHA80788.1"/>
    </source>
</evidence>
<dbReference type="InterPro" id="IPR030395">
    <property type="entry name" value="GP_PDE_dom"/>
</dbReference>
<organism evidence="2 3">
    <name type="scientific">Candidatus Yonathbacteria bacterium RIFCSPHIGHO2_02_FULL_44_14</name>
    <dbReference type="NCBI Taxonomy" id="1802724"/>
    <lineage>
        <taxon>Bacteria</taxon>
        <taxon>Candidatus Yonathiibacteriota</taxon>
    </lineage>
</organism>
<dbReference type="GO" id="GO:0006629">
    <property type="term" value="P:lipid metabolic process"/>
    <property type="evidence" value="ECO:0007669"/>
    <property type="project" value="InterPro"/>
</dbReference>
<gene>
    <name evidence="2" type="ORF">A3D51_01495</name>
</gene>
<dbReference type="Pfam" id="PF03009">
    <property type="entry name" value="GDPD"/>
    <property type="match status" value="1"/>
</dbReference>